<sequence>MKIGSASPAVSADPQQFGIAPIAPVQDVSASDGTVDAGAPDPNRIDPQQPHPVHRPDAHKVSGASETLETLRAVKRDAEIARAHASQKLQDLKAQLHLVEMMHTGDPARHGQAVAQIARELAASVQAFISVGGTPIDLSAIDIDPVKDTAPPKAVSPTDPAVLVAAAAVAATRGDVQHAAVIQAATAQRDTEAADLTSAVTRVSDVTSVAVTVGEDPDAAFARDARALARDLKASVRRRHEQDGEDGDAAADDVNRALASPSNTTAAPAAI</sequence>
<evidence type="ECO:0000256" key="1">
    <source>
        <dbReference type="SAM" id="MobiDB-lite"/>
    </source>
</evidence>
<keyword evidence="2" id="KW-0614">Plasmid</keyword>
<dbReference type="KEGG" id="stax:MC45_17985"/>
<feature type="compositionally biased region" description="Low complexity" evidence="1">
    <location>
        <begin position="257"/>
        <end position="271"/>
    </location>
</feature>
<accession>A0A097ELI5</accession>
<proteinExistence type="predicted"/>
<name>A0A097ELI5_9SPHN</name>
<dbReference type="EMBL" id="CP009572">
    <property type="protein sequence ID" value="AIT08412.1"/>
    <property type="molecule type" value="Genomic_DNA"/>
</dbReference>
<keyword evidence="3" id="KW-1185">Reference proteome</keyword>
<feature type="region of interest" description="Disordered" evidence="1">
    <location>
        <begin position="1"/>
        <end position="66"/>
    </location>
</feature>
<dbReference type="eggNOG" id="ENOG502ZYXN">
    <property type="taxonomic scope" value="Bacteria"/>
</dbReference>
<dbReference type="HOGENOM" id="CLU_1026382_0_0_5"/>
<reference evidence="2 3" key="1">
    <citation type="submission" date="2014-09" db="EMBL/GenBank/DDBJ databases">
        <title>Using Illumina technology Improving SMRT sequencing Genome Assembly by RASTools.</title>
        <authorList>
            <person name="Zhou Y."/>
            <person name="Ma T."/>
            <person name="Liu T."/>
        </authorList>
    </citation>
    <scope>NUCLEOTIDE SEQUENCE [LARGE SCALE GENOMIC DNA]</scope>
    <source>
        <strain evidence="2 3">ATCC 55669</strain>
        <plasmid evidence="3">Plasmid STP1</plasmid>
    </source>
</reference>
<dbReference type="RefSeq" id="WP_041394092.1">
    <property type="nucleotide sequence ID" value="NZ_CP009572.1"/>
</dbReference>
<feature type="region of interest" description="Disordered" evidence="1">
    <location>
        <begin position="236"/>
        <end position="271"/>
    </location>
</feature>
<dbReference type="AlphaFoldDB" id="A0A097ELI5"/>
<dbReference type="Proteomes" id="UP000033200">
    <property type="component" value="Plasmid STP1"/>
</dbReference>
<geneLocation type="plasmid" evidence="2 3">
    <name>STP1</name>
</geneLocation>
<evidence type="ECO:0000313" key="3">
    <source>
        <dbReference type="Proteomes" id="UP000033200"/>
    </source>
</evidence>
<protein>
    <submittedName>
        <fullName evidence="2">Uncharacterized protein</fullName>
    </submittedName>
</protein>
<gene>
    <name evidence="2" type="ORF">MC45_17985</name>
</gene>
<organism evidence="2 3">
    <name type="scientific">Sphingomonas taxi</name>
    <dbReference type="NCBI Taxonomy" id="1549858"/>
    <lineage>
        <taxon>Bacteria</taxon>
        <taxon>Pseudomonadati</taxon>
        <taxon>Pseudomonadota</taxon>
        <taxon>Alphaproteobacteria</taxon>
        <taxon>Sphingomonadales</taxon>
        <taxon>Sphingomonadaceae</taxon>
        <taxon>Sphingomonas</taxon>
    </lineage>
</organism>
<evidence type="ECO:0000313" key="2">
    <source>
        <dbReference type="EMBL" id="AIT08412.1"/>
    </source>
</evidence>